<dbReference type="Proteomes" id="UP000282311">
    <property type="component" value="Unassembled WGS sequence"/>
</dbReference>
<gene>
    <name evidence="2" type="ORF">D7M11_21405</name>
</gene>
<accession>A0A3B0C473</accession>
<comment type="caution">
    <text evidence="2">The sequence shown here is derived from an EMBL/GenBank/DDBJ whole genome shotgun (WGS) entry which is preliminary data.</text>
</comment>
<dbReference type="CDD" id="cd02440">
    <property type="entry name" value="AdoMet_MTases"/>
    <property type="match status" value="1"/>
</dbReference>
<keyword evidence="2" id="KW-0808">Transferase</keyword>
<keyword evidence="3" id="KW-1185">Reference proteome</keyword>
<evidence type="ECO:0000313" key="2">
    <source>
        <dbReference type="EMBL" id="RKN79238.1"/>
    </source>
</evidence>
<dbReference type="EMBL" id="RBAH01000016">
    <property type="protein sequence ID" value="RKN79238.1"/>
    <property type="molecule type" value="Genomic_DNA"/>
</dbReference>
<dbReference type="Gene3D" id="3.40.50.150">
    <property type="entry name" value="Vaccinia Virus protein VP39"/>
    <property type="match status" value="1"/>
</dbReference>
<dbReference type="InterPro" id="IPR029063">
    <property type="entry name" value="SAM-dependent_MTases_sf"/>
</dbReference>
<dbReference type="SUPFAM" id="SSF53335">
    <property type="entry name" value="S-adenosyl-L-methionine-dependent methyltransferases"/>
    <property type="match status" value="1"/>
</dbReference>
<dbReference type="GO" id="GO:0008168">
    <property type="term" value="F:methyltransferase activity"/>
    <property type="evidence" value="ECO:0007669"/>
    <property type="project" value="UniProtKB-KW"/>
</dbReference>
<dbReference type="RefSeq" id="WP_120749293.1">
    <property type="nucleotide sequence ID" value="NZ_RBAH01000016.1"/>
</dbReference>
<dbReference type="GO" id="GO:0032259">
    <property type="term" value="P:methylation"/>
    <property type="evidence" value="ECO:0007669"/>
    <property type="project" value="UniProtKB-KW"/>
</dbReference>
<dbReference type="InterPro" id="IPR041698">
    <property type="entry name" value="Methyltransf_25"/>
</dbReference>
<sequence length="212" mass="24140">MTVEKRSEAEQWNEVFAGLELRKPQTDLWLEKFETRLESAPDGPILDLGCGNGSDFLFLTERGYRVIACDFSSEALANIRRHRPGAETEQFDMTGGLPFPDSSARAVVADLSLHYFYWDDTVSIVNDIARVVGKGGLLLARLNSMRDVHYGAGQGIELEPHYYEHEGRRKRFFVEADVHRLFAGWEIDALTETEMHRYGKPKICWELAASVR</sequence>
<dbReference type="AlphaFoldDB" id="A0A3B0C473"/>
<feature type="domain" description="Methyltransferase" evidence="1">
    <location>
        <begin position="45"/>
        <end position="136"/>
    </location>
</feature>
<proteinExistence type="predicted"/>
<evidence type="ECO:0000313" key="3">
    <source>
        <dbReference type="Proteomes" id="UP000282311"/>
    </source>
</evidence>
<reference evidence="2 3" key="1">
    <citation type="journal article" date="2007" name="Int. J. Syst. Evol. Microbiol.">
        <title>Paenibacillus ginsengarvi sp. nov., isolated from soil from ginseng cultivation.</title>
        <authorList>
            <person name="Yoon M.H."/>
            <person name="Ten L.N."/>
            <person name="Im W.T."/>
        </authorList>
    </citation>
    <scope>NUCLEOTIDE SEQUENCE [LARGE SCALE GENOMIC DNA]</scope>
    <source>
        <strain evidence="2 3">KCTC 13059</strain>
    </source>
</reference>
<evidence type="ECO:0000259" key="1">
    <source>
        <dbReference type="Pfam" id="PF13649"/>
    </source>
</evidence>
<name>A0A3B0C473_9BACL</name>
<organism evidence="2 3">
    <name type="scientific">Paenibacillus ginsengarvi</name>
    <dbReference type="NCBI Taxonomy" id="400777"/>
    <lineage>
        <taxon>Bacteria</taxon>
        <taxon>Bacillati</taxon>
        <taxon>Bacillota</taxon>
        <taxon>Bacilli</taxon>
        <taxon>Bacillales</taxon>
        <taxon>Paenibacillaceae</taxon>
        <taxon>Paenibacillus</taxon>
    </lineage>
</organism>
<keyword evidence="2" id="KW-0489">Methyltransferase</keyword>
<protein>
    <submittedName>
        <fullName evidence="2">Class I SAM-dependent methyltransferase</fullName>
    </submittedName>
</protein>
<dbReference type="Pfam" id="PF13649">
    <property type="entry name" value="Methyltransf_25"/>
    <property type="match status" value="1"/>
</dbReference>
<dbReference type="OrthoDB" id="9804312at2"/>